<dbReference type="Pfam" id="PF00296">
    <property type="entry name" value="Bac_luciferase"/>
    <property type="match status" value="1"/>
</dbReference>
<proteinExistence type="predicted"/>
<organism evidence="3 4">
    <name type="scientific">Streptomyces anatolicus</name>
    <dbReference type="NCBI Taxonomy" id="2675858"/>
    <lineage>
        <taxon>Bacteria</taxon>
        <taxon>Bacillati</taxon>
        <taxon>Actinomycetota</taxon>
        <taxon>Actinomycetes</taxon>
        <taxon>Kitasatosporales</taxon>
        <taxon>Streptomycetaceae</taxon>
        <taxon>Streptomyces</taxon>
    </lineage>
</organism>
<dbReference type="RefSeq" id="WP_219688976.1">
    <property type="nucleotide sequence ID" value="NZ_WMBF01000117.1"/>
</dbReference>
<sequence length="319" mass="34202">MNPQLWATVQSTPGVHEAPELEAAGWDGVTFGDSQCLMGDAYVALTAAALMTSRIGLGIGVTNPWTRHPAVTAAAAMSAHIESGRRVALGIGRGDSSLSRLGLAPVPLPQLLSYTRAVRTYLRGGHVPAATARRGAPQVFQDRLVPLPDDSRLAWLDRVPEGSEPEVFLVASGPRTIRAAALTAEVTALSVGADPDRLREAAKIAREARPDVRLAAFIHVVVDEDTDRARMTAADGIAKFARFSHHRATELTPRFLDSFAILGPASYCRDRMLELADIGIERFHIATGCPGDYRKSSYEAFIHDVAPALRKRSEGVGAP</sequence>
<protein>
    <submittedName>
        <fullName evidence="3">LLM class flavin-dependent oxidoreductase</fullName>
    </submittedName>
</protein>
<name>A0ABS6YPU4_9ACTN</name>
<evidence type="ECO:0000256" key="1">
    <source>
        <dbReference type="ARBA" id="ARBA00023002"/>
    </source>
</evidence>
<dbReference type="InterPro" id="IPR036661">
    <property type="entry name" value="Luciferase-like_sf"/>
</dbReference>
<keyword evidence="1" id="KW-0560">Oxidoreductase</keyword>
<dbReference type="InterPro" id="IPR011251">
    <property type="entry name" value="Luciferase-like_dom"/>
</dbReference>
<dbReference type="EMBL" id="WMBF01000117">
    <property type="protein sequence ID" value="MBW5422577.1"/>
    <property type="molecule type" value="Genomic_DNA"/>
</dbReference>
<evidence type="ECO:0000313" key="4">
    <source>
        <dbReference type="Proteomes" id="UP001197114"/>
    </source>
</evidence>
<dbReference type="InterPro" id="IPR050564">
    <property type="entry name" value="F420-G6PD/mer"/>
</dbReference>
<dbReference type="Proteomes" id="UP001197114">
    <property type="component" value="Unassembled WGS sequence"/>
</dbReference>
<dbReference type="SUPFAM" id="SSF51679">
    <property type="entry name" value="Bacterial luciferase-like"/>
    <property type="match status" value="1"/>
</dbReference>
<accession>A0ABS6YPU4</accession>
<evidence type="ECO:0000313" key="3">
    <source>
        <dbReference type="EMBL" id="MBW5422577.1"/>
    </source>
</evidence>
<dbReference type="Gene3D" id="3.20.20.30">
    <property type="entry name" value="Luciferase-like domain"/>
    <property type="match status" value="1"/>
</dbReference>
<feature type="domain" description="Luciferase-like" evidence="2">
    <location>
        <begin position="18"/>
        <end position="281"/>
    </location>
</feature>
<dbReference type="PANTHER" id="PTHR43244">
    <property type="match status" value="1"/>
</dbReference>
<dbReference type="PANTHER" id="PTHR43244:SF1">
    <property type="entry name" value="5,10-METHYLENETETRAHYDROMETHANOPTERIN REDUCTASE"/>
    <property type="match status" value="1"/>
</dbReference>
<evidence type="ECO:0000259" key="2">
    <source>
        <dbReference type="Pfam" id="PF00296"/>
    </source>
</evidence>
<keyword evidence="4" id="KW-1185">Reference proteome</keyword>
<gene>
    <name evidence="3" type="ORF">GKQ77_13545</name>
</gene>
<reference evidence="3 4" key="1">
    <citation type="submission" date="2019-11" db="EMBL/GenBank/DDBJ databases">
        <authorList>
            <person name="Ay H."/>
        </authorList>
    </citation>
    <scope>NUCLEOTIDE SEQUENCE [LARGE SCALE GENOMIC DNA]</scope>
    <source>
        <strain evidence="3 4">BG9H</strain>
    </source>
</reference>
<comment type="caution">
    <text evidence="3">The sequence shown here is derived from an EMBL/GenBank/DDBJ whole genome shotgun (WGS) entry which is preliminary data.</text>
</comment>